<accession>A0A382HHB5</accession>
<evidence type="ECO:0008006" key="4">
    <source>
        <dbReference type="Google" id="ProtNLM"/>
    </source>
</evidence>
<dbReference type="GO" id="GO:0016853">
    <property type="term" value="F:isomerase activity"/>
    <property type="evidence" value="ECO:0007669"/>
    <property type="project" value="UniProtKB-KW"/>
</dbReference>
<gene>
    <name evidence="3" type="ORF">METZ01_LOCUS239161</name>
</gene>
<dbReference type="EMBL" id="UINC01061097">
    <property type="protein sequence ID" value="SVB86307.1"/>
    <property type="molecule type" value="Genomic_DNA"/>
</dbReference>
<evidence type="ECO:0000256" key="1">
    <source>
        <dbReference type="ARBA" id="ARBA00008270"/>
    </source>
</evidence>
<dbReference type="InterPro" id="IPR003719">
    <property type="entry name" value="Phenazine_PhzF-like"/>
</dbReference>
<dbReference type="PANTHER" id="PTHR13774">
    <property type="entry name" value="PHENAZINE BIOSYNTHESIS PROTEIN"/>
    <property type="match status" value="1"/>
</dbReference>
<dbReference type="Gene3D" id="3.10.310.10">
    <property type="entry name" value="Diaminopimelate Epimerase, Chain A, domain 1"/>
    <property type="match status" value="2"/>
</dbReference>
<organism evidence="3">
    <name type="scientific">marine metagenome</name>
    <dbReference type="NCBI Taxonomy" id="408172"/>
    <lineage>
        <taxon>unclassified sequences</taxon>
        <taxon>metagenomes</taxon>
        <taxon>ecological metagenomes</taxon>
    </lineage>
</organism>
<dbReference type="PIRSF" id="PIRSF016184">
    <property type="entry name" value="PhzC_PhzF"/>
    <property type="match status" value="1"/>
</dbReference>
<evidence type="ECO:0000256" key="2">
    <source>
        <dbReference type="ARBA" id="ARBA00023235"/>
    </source>
</evidence>
<dbReference type="NCBIfam" id="TIGR00654">
    <property type="entry name" value="PhzF_family"/>
    <property type="match status" value="1"/>
</dbReference>
<dbReference type="SUPFAM" id="SSF54506">
    <property type="entry name" value="Diaminopimelate epimerase-like"/>
    <property type="match status" value="1"/>
</dbReference>
<name>A0A382HHB5_9ZZZZ</name>
<dbReference type="GO" id="GO:0005737">
    <property type="term" value="C:cytoplasm"/>
    <property type="evidence" value="ECO:0007669"/>
    <property type="project" value="TreeGrafter"/>
</dbReference>
<sequence>MELRFFQVDVFTRRLFGGNPAGVIPLDRWLDNAAMQRIARENNLSETAFFVSEGNHYGLKWFTPTVEVSLCGHGTLASAFVLFNELELGRTEVCFETLSGLLNVAQDGDRILMDFPAWVLEPVDKIPKALVEGIGMTPMEVFITSSKDNLFAILRDEAQVRSVQPRLECLETLHPAGVVITAQGENSDCASRYFAPSYGIPEDPGTGSIHCGLVPFWGERLRKKEIYAYQMSSRGAELYCEHRGDRVIIGGEAVKYLEGRIIL</sequence>
<protein>
    <recommendedName>
        <fullName evidence="4">Phenazine biosynthesis protein PhzF family</fullName>
    </recommendedName>
</protein>
<keyword evidence="2" id="KW-0413">Isomerase</keyword>
<dbReference type="PANTHER" id="PTHR13774:SF17">
    <property type="entry name" value="PHENAZINE BIOSYNTHESIS-LIKE DOMAIN-CONTAINING PROTEIN"/>
    <property type="match status" value="1"/>
</dbReference>
<reference evidence="3" key="1">
    <citation type="submission" date="2018-05" db="EMBL/GenBank/DDBJ databases">
        <authorList>
            <person name="Lanie J.A."/>
            <person name="Ng W.-L."/>
            <person name="Kazmierczak K.M."/>
            <person name="Andrzejewski T.M."/>
            <person name="Davidsen T.M."/>
            <person name="Wayne K.J."/>
            <person name="Tettelin H."/>
            <person name="Glass J.I."/>
            <person name="Rusch D."/>
            <person name="Podicherti R."/>
            <person name="Tsui H.-C.T."/>
            <person name="Winkler M.E."/>
        </authorList>
    </citation>
    <scope>NUCLEOTIDE SEQUENCE</scope>
</reference>
<dbReference type="Pfam" id="PF02567">
    <property type="entry name" value="PhzC-PhzF"/>
    <property type="match status" value="1"/>
</dbReference>
<dbReference type="AlphaFoldDB" id="A0A382HHB5"/>
<proteinExistence type="inferred from homology"/>
<evidence type="ECO:0000313" key="3">
    <source>
        <dbReference type="EMBL" id="SVB86307.1"/>
    </source>
</evidence>
<comment type="similarity">
    <text evidence="1">Belongs to the PhzF family.</text>
</comment>